<evidence type="ECO:0000256" key="1">
    <source>
        <dbReference type="ARBA" id="ARBA00004141"/>
    </source>
</evidence>
<name>A0A9W5Z0C8_9EURO</name>
<feature type="transmembrane region" description="Helical" evidence="5">
    <location>
        <begin position="119"/>
        <end position="142"/>
    </location>
</feature>
<dbReference type="PANTHER" id="PTHR31465">
    <property type="entry name" value="PROTEIN RTA1-RELATED"/>
    <property type="match status" value="1"/>
</dbReference>
<keyword evidence="2 5" id="KW-0812">Transmembrane</keyword>
<feature type="transmembrane region" description="Helical" evidence="5">
    <location>
        <begin position="197"/>
        <end position="216"/>
    </location>
</feature>
<keyword evidence="4 5" id="KW-0472">Membrane</keyword>
<evidence type="ECO:0000313" key="7">
    <source>
        <dbReference type="Proteomes" id="UP001143548"/>
    </source>
</evidence>
<feature type="transmembrane region" description="Helical" evidence="5">
    <location>
        <begin position="154"/>
        <end position="176"/>
    </location>
</feature>
<gene>
    <name evidence="6" type="ORF">AbraCBS73388_003207</name>
</gene>
<feature type="transmembrane region" description="Helical" evidence="5">
    <location>
        <begin position="18"/>
        <end position="36"/>
    </location>
</feature>
<evidence type="ECO:0000313" key="6">
    <source>
        <dbReference type="EMBL" id="GKZ26820.1"/>
    </source>
</evidence>
<dbReference type="Pfam" id="PF04479">
    <property type="entry name" value="RTA1"/>
    <property type="match status" value="1"/>
</dbReference>
<accession>A0A9W5Z0C8</accession>
<dbReference type="Proteomes" id="UP001143548">
    <property type="component" value="Unassembled WGS sequence"/>
</dbReference>
<protein>
    <recommendedName>
        <fullName evidence="8">RTA1 domain protein</fullName>
    </recommendedName>
</protein>
<dbReference type="PANTHER" id="PTHR31465:SF1">
    <property type="entry name" value="PROTEIN RTA1-RELATED"/>
    <property type="match status" value="1"/>
</dbReference>
<dbReference type="InterPro" id="IPR007568">
    <property type="entry name" value="RTA1"/>
</dbReference>
<evidence type="ECO:0008006" key="8">
    <source>
        <dbReference type="Google" id="ProtNLM"/>
    </source>
</evidence>
<evidence type="ECO:0000256" key="3">
    <source>
        <dbReference type="ARBA" id="ARBA00022989"/>
    </source>
</evidence>
<sequence>MAPTVKYMGMYDFVPSEVAAIVFGILFLITTVFHFLQLIRKKTWFYIPFVIGCIFEVIGYITRAKSATQYPEYDLGPEVVQYILILVAPALLAASIYMEFGRLIIMTDGDRFSIIRRTWLTKVFVIGDIISFLAQFSGGAMLANDTTASQGQNIMKVGVVVQLLFFGLFIATIIVFNMRLSKQGSRTKNIVPWKKHIIALYSTGTLIMIRSIFRLVEFVESTDGPLSRYEWLSYIFDAVMILITCAILNYIHPGEIKGYIQAARSPIGGFEMGHRQDQEALYRPMEG</sequence>
<dbReference type="GO" id="GO:0016020">
    <property type="term" value="C:membrane"/>
    <property type="evidence" value="ECO:0007669"/>
    <property type="project" value="UniProtKB-SubCell"/>
</dbReference>
<dbReference type="EMBL" id="BROQ01000165">
    <property type="protein sequence ID" value="GKZ26820.1"/>
    <property type="molecule type" value="Genomic_DNA"/>
</dbReference>
<evidence type="ECO:0000256" key="5">
    <source>
        <dbReference type="SAM" id="Phobius"/>
    </source>
</evidence>
<evidence type="ECO:0000256" key="4">
    <source>
        <dbReference type="ARBA" id="ARBA00023136"/>
    </source>
</evidence>
<reference evidence="6" key="1">
    <citation type="submission" date="2022-07" db="EMBL/GenBank/DDBJ databases">
        <title>Taxonomy of Aspergillus series Nigri: significant species reduction supported by multi-species coalescent approaches.</title>
        <authorList>
            <person name="Bian C."/>
            <person name="Kusuya Y."/>
            <person name="Sklenar F."/>
            <person name="D'hooge E."/>
            <person name="Yaguchi T."/>
            <person name="Takahashi H."/>
            <person name="Hubka V."/>
        </authorList>
    </citation>
    <scope>NUCLEOTIDE SEQUENCE</scope>
    <source>
        <strain evidence="6">CBS 733.88</strain>
    </source>
</reference>
<dbReference type="AlphaFoldDB" id="A0A9W5Z0C8"/>
<comment type="subcellular location">
    <subcellularLocation>
        <location evidence="1">Membrane</location>
        <topology evidence="1">Multi-pass membrane protein</topology>
    </subcellularLocation>
</comment>
<organism evidence="6 7">
    <name type="scientific">Aspergillus brasiliensis</name>
    <dbReference type="NCBI Taxonomy" id="319629"/>
    <lineage>
        <taxon>Eukaryota</taxon>
        <taxon>Fungi</taxon>
        <taxon>Dikarya</taxon>
        <taxon>Ascomycota</taxon>
        <taxon>Pezizomycotina</taxon>
        <taxon>Eurotiomycetes</taxon>
        <taxon>Eurotiomycetidae</taxon>
        <taxon>Eurotiales</taxon>
        <taxon>Aspergillaceae</taxon>
        <taxon>Aspergillus</taxon>
        <taxon>Aspergillus subgen. Circumdati</taxon>
    </lineage>
</organism>
<evidence type="ECO:0000256" key="2">
    <source>
        <dbReference type="ARBA" id="ARBA00022692"/>
    </source>
</evidence>
<feature type="transmembrane region" description="Helical" evidence="5">
    <location>
        <begin position="231"/>
        <end position="251"/>
    </location>
</feature>
<feature type="transmembrane region" description="Helical" evidence="5">
    <location>
        <begin position="43"/>
        <end position="61"/>
    </location>
</feature>
<comment type="caution">
    <text evidence="6">The sequence shown here is derived from an EMBL/GenBank/DDBJ whole genome shotgun (WGS) entry which is preliminary data.</text>
</comment>
<keyword evidence="3 5" id="KW-1133">Transmembrane helix</keyword>
<feature type="transmembrane region" description="Helical" evidence="5">
    <location>
        <begin position="81"/>
        <end position="98"/>
    </location>
</feature>
<proteinExistence type="predicted"/>